<name>A0ABV6KU24_9BACI</name>
<proteinExistence type="predicted"/>
<comment type="caution">
    <text evidence="1">The sequence shown here is derived from an EMBL/GenBank/DDBJ whole genome shotgun (WGS) entry which is preliminary data.</text>
</comment>
<dbReference type="InterPro" id="IPR010982">
    <property type="entry name" value="Lambda_DNA-bd_dom_sf"/>
</dbReference>
<keyword evidence="2" id="KW-1185">Reference proteome</keyword>
<organism evidence="1 2">
    <name type="scientific">Robertmurraya beringensis</name>
    <dbReference type="NCBI Taxonomy" id="641660"/>
    <lineage>
        <taxon>Bacteria</taxon>
        <taxon>Bacillati</taxon>
        <taxon>Bacillota</taxon>
        <taxon>Bacilli</taxon>
        <taxon>Bacillales</taxon>
        <taxon>Bacillaceae</taxon>
        <taxon>Robertmurraya</taxon>
    </lineage>
</organism>
<dbReference type="Proteomes" id="UP001589738">
    <property type="component" value="Unassembled WGS sequence"/>
</dbReference>
<dbReference type="EMBL" id="JBHLUU010000112">
    <property type="protein sequence ID" value="MFC0476808.1"/>
    <property type="molecule type" value="Genomic_DNA"/>
</dbReference>
<sequence length="467" mass="54479">MAIRSNNKVLIEDILSEEFILDKNYVFNYRIQEAIARDNFQESEVYPYPQSKIENPEEGMVSLVEKRKLTPFIKKEESKSIEWNLLMSKTIMDLDEYTGDVFDVVRVLWTEQKQKDSSGMISLTVDDILQFRQETPHKHLADGTPVYHKQKRIKAMQELTKLFSLTLSLGRKVEDVEVDPKTGVVLNISETEEVKSLFYIGDYKMYYENDEPLGFEQVYVRPGNILMENLLLEEEDTDTSNMRLMSQQALKYHFKHQVYHKRLTRYLNLAWDLNKKLKQISLYSYPISGEKGLLSVMGLEITDNRKKKPSVFLEEFTRILEDLREDGVIGSWRYGTPDGELDAEQLNKRGWLFDYFLKQRVIITPPKNIAPFFKVEEEEVQALQSYLSVASEVESVIKGDIPLTPRILANVKDKLDLSDRQLAKVSKVSQPTISRLMTDETTFMKLRKNTKERLLEWLSSVLPVLEK</sequence>
<dbReference type="RefSeq" id="WP_160548463.1">
    <property type="nucleotide sequence ID" value="NZ_JBHLUU010000112.1"/>
</dbReference>
<dbReference type="SUPFAM" id="SSF47413">
    <property type="entry name" value="lambda repressor-like DNA-binding domains"/>
    <property type="match status" value="1"/>
</dbReference>
<gene>
    <name evidence="1" type="ORF">ACFFHF_16520</name>
</gene>
<evidence type="ECO:0000313" key="1">
    <source>
        <dbReference type="EMBL" id="MFC0476808.1"/>
    </source>
</evidence>
<reference evidence="1 2" key="1">
    <citation type="submission" date="2024-09" db="EMBL/GenBank/DDBJ databases">
        <authorList>
            <person name="Sun Q."/>
            <person name="Mori K."/>
        </authorList>
    </citation>
    <scope>NUCLEOTIDE SEQUENCE [LARGE SCALE GENOMIC DNA]</scope>
    <source>
        <strain evidence="1 2">CGMCC 1.9126</strain>
    </source>
</reference>
<accession>A0ABV6KU24</accession>
<evidence type="ECO:0000313" key="2">
    <source>
        <dbReference type="Proteomes" id="UP001589738"/>
    </source>
</evidence>
<protein>
    <recommendedName>
        <fullName evidence="3">HTH cro/C1-type domain-containing protein</fullName>
    </recommendedName>
</protein>
<evidence type="ECO:0008006" key="3">
    <source>
        <dbReference type="Google" id="ProtNLM"/>
    </source>
</evidence>